<evidence type="ECO:0000256" key="6">
    <source>
        <dbReference type="ARBA" id="ARBA00022759"/>
    </source>
</evidence>
<dbReference type="GeneID" id="93712690"/>
<dbReference type="Pfam" id="PF00545">
    <property type="entry name" value="Ribonuclease"/>
    <property type="match status" value="1"/>
</dbReference>
<evidence type="ECO:0000256" key="3">
    <source>
        <dbReference type="ARBA" id="ARBA00022214"/>
    </source>
</evidence>
<keyword evidence="6" id="KW-0255">Endonuclease</keyword>
<dbReference type="EMBL" id="FOXX01000013">
    <property type="protein sequence ID" value="SFQ83900.1"/>
    <property type="molecule type" value="Genomic_DNA"/>
</dbReference>
<feature type="chain" id="PRO_5047315218" description="Ribonuclease" evidence="8">
    <location>
        <begin position="32"/>
        <end position="154"/>
    </location>
</feature>
<dbReference type="InterPro" id="IPR001887">
    <property type="entry name" value="Barnase"/>
</dbReference>
<name>A0A1I6BSK4_9BACI</name>
<keyword evidence="8" id="KW-0732">Signal</keyword>
<keyword evidence="5" id="KW-0540">Nuclease</keyword>
<dbReference type="Gene3D" id="3.10.450.30">
    <property type="entry name" value="Microbial ribonucleases"/>
    <property type="match status" value="1"/>
</dbReference>
<organism evidence="9 10">
    <name type="scientific">Priestia endophytica DSM 13796</name>
    <dbReference type="NCBI Taxonomy" id="1121089"/>
    <lineage>
        <taxon>Bacteria</taxon>
        <taxon>Bacillati</taxon>
        <taxon>Bacillota</taxon>
        <taxon>Bacilli</taxon>
        <taxon>Bacillales</taxon>
        <taxon>Bacillaceae</taxon>
        <taxon>Priestia</taxon>
    </lineage>
</organism>
<comment type="caution">
    <text evidence="9">The sequence shown here is derived from an EMBL/GenBank/DDBJ whole genome shotgun (WGS) entry which is preliminary data.</text>
</comment>
<proteinExistence type="inferred from homology"/>
<keyword evidence="10" id="KW-1185">Reference proteome</keyword>
<sequence length="154" mass="17318">MKNTVGKGMKKVVQFSAVLLAALLFFTFAPFQSPLSNSADQRVEAASYTSFEDVANYIDRYGELPDNYITKSEAYNLGWEPSEGNLAEVAPGKSIGGDIFSNREGSLPEKSGRVWREADIDYVSGYRNAKRIVYSNDGLIYKTTDHYKTFERMR</sequence>
<protein>
    <recommendedName>
        <fullName evidence="3">Ribonuclease</fullName>
    </recommendedName>
</protein>
<evidence type="ECO:0000256" key="5">
    <source>
        <dbReference type="ARBA" id="ARBA00022722"/>
    </source>
</evidence>
<dbReference type="Proteomes" id="UP000182762">
    <property type="component" value="Unassembled WGS sequence"/>
</dbReference>
<feature type="signal peptide" evidence="8">
    <location>
        <begin position="1"/>
        <end position="31"/>
    </location>
</feature>
<evidence type="ECO:0000256" key="2">
    <source>
        <dbReference type="ARBA" id="ARBA00009006"/>
    </source>
</evidence>
<dbReference type="PRINTS" id="PR00117">
    <property type="entry name" value="BARNASE"/>
</dbReference>
<dbReference type="RefSeq" id="WP_372439965.1">
    <property type="nucleotide sequence ID" value="NZ_FOXX01000013.1"/>
</dbReference>
<evidence type="ECO:0000256" key="7">
    <source>
        <dbReference type="ARBA" id="ARBA00022801"/>
    </source>
</evidence>
<evidence type="ECO:0000313" key="10">
    <source>
        <dbReference type="Proteomes" id="UP000182762"/>
    </source>
</evidence>
<comment type="subcellular location">
    <subcellularLocation>
        <location evidence="1">Secreted</location>
    </subcellularLocation>
</comment>
<dbReference type="SUPFAM" id="SSF53933">
    <property type="entry name" value="Microbial ribonucleases"/>
    <property type="match status" value="1"/>
</dbReference>
<keyword evidence="4" id="KW-0964">Secreted</keyword>
<comment type="similarity">
    <text evidence="2">Belongs to the ribonuclease N1/T1 family.</text>
</comment>
<evidence type="ECO:0000313" key="9">
    <source>
        <dbReference type="EMBL" id="SFQ83900.1"/>
    </source>
</evidence>
<reference evidence="9 10" key="1">
    <citation type="submission" date="2016-10" db="EMBL/GenBank/DDBJ databases">
        <authorList>
            <person name="Varghese N."/>
            <person name="Submissions S."/>
        </authorList>
    </citation>
    <scope>NUCLEOTIDE SEQUENCE [LARGE SCALE GENOMIC DNA]</scope>
    <source>
        <strain evidence="9 10">DSM 13796</strain>
    </source>
</reference>
<dbReference type="InterPro" id="IPR000026">
    <property type="entry name" value="N1-like"/>
</dbReference>
<keyword evidence="7" id="KW-0378">Hydrolase</keyword>
<dbReference type="CDD" id="cd00933">
    <property type="entry name" value="barnase"/>
    <property type="match status" value="1"/>
</dbReference>
<evidence type="ECO:0000256" key="8">
    <source>
        <dbReference type="SAM" id="SignalP"/>
    </source>
</evidence>
<dbReference type="InterPro" id="IPR016191">
    <property type="entry name" value="Ribonuclease/ribotoxin"/>
</dbReference>
<evidence type="ECO:0000256" key="4">
    <source>
        <dbReference type="ARBA" id="ARBA00022525"/>
    </source>
</evidence>
<evidence type="ECO:0000256" key="1">
    <source>
        <dbReference type="ARBA" id="ARBA00004613"/>
    </source>
</evidence>
<gene>
    <name evidence="9" type="ORF">SAMN02745910_04125</name>
</gene>
<accession>A0A1I6BSK4</accession>